<sequence length="165" mass="18347">MSYPRLVRQPPQYGGFEDTQEELDWYGSNPEGIDRDRTPEAEYSDEFLPLKEEDSGSSDGEWSRPTYSDASRSPSPPSKPSTSPSSHKRKASTSLDERKEHPRKGSKRGKPAPVIPPELASTMLKLPPHTPETRQAAFSLGTPICWTAEESHGSPGRRRNPAESE</sequence>
<evidence type="ECO:0000313" key="2">
    <source>
        <dbReference type="EMBL" id="KAF6238725.1"/>
    </source>
</evidence>
<protein>
    <submittedName>
        <fullName evidence="2">Uncharacterized protein</fullName>
    </submittedName>
</protein>
<keyword evidence="3" id="KW-1185">Reference proteome</keyword>
<accession>A0A8H6L7T2</accession>
<organism evidence="2 3">
    <name type="scientific">Letharia columbiana</name>
    <dbReference type="NCBI Taxonomy" id="112416"/>
    <lineage>
        <taxon>Eukaryota</taxon>
        <taxon>Fungi</taxon>
        <taxon>Dikarya</taxon>
        <taxon>Ascomycota</taxon>
        <taxon>Pezizomycotina</taxon>
        <taxon>Lecanoromycetes</taxon>
        <taxon>OSLEUM clade</taxon>
        <taxon>Lecanoromycetidae</taxon>
        <taxon>Lecanorales</taxon>
        <taxon>Lecanorineae</taxon>
        <taxon>Parmeliaceae</taxon>
        <taxon>Letharia</taxon>
    </lineage>
</organism>
<proteinExistence type="predicted"/>
<name>A0A8H6L7T2_9LECA</name>
<evidence type="ECO:0000256" key="1">
    <source>
        <dbReference type="SAM" id="MobiDB-lite"/>
    </source>
</evidence>
<dbReference type="AlphaFoldDB" id="A0A8H6L7T2"/>
<feature type="region of interest" description="Disordered" evidence="1">
    <location>
        <begin position="1"/>
        <end position="129"/>
    </location>
</feature>
<dbReference type="EMBL" id="JACCJC010000008">
    <property type="protein sequence ID" value="KAF6238725.1"/>
    <property type="molecule type" value="Genomic_DNA"/>
</dbReference>
<feature type="compositionally biased region" description="Basic residues" evidence="1">
    <location>
        <begin position="101"/>
        <end position="110"/>
    </location>
</feature>
<dbReference type="GeneID" id="59284900"/>
<comment type="caution">
    <text evidence="2">The sequence shown here is derived from an EMBL/GenBank/DDBJ whole genome shotgun (WGS) entry which is preliminary data.</text>
</comment>
<evidence type="ECO:0000313" key="3">
    <source>
        <dbReference type="Proteomes" id="UP000578531"/>
    </source>
</evidence>
<dbReference type="Proteomes" id="UP000578531">
    <property type="component" value="Unassembled WGS sequence"/>
</dbReference>
<reference evidence="2 3" key="1">
    <citation type="journal article" date="2020" name="Genomics">
        <title>Complete, high-quality genomes from long-read metagenomic sequencing of two wolf lichen thalli reveals enigmatic genome architecture.</title>
        <authorList>
            <person name="McKenzie S.K."/>
            <person name="Walston R.F."/>
            <person name="Allen J.L."/>
        </authorList>
    </citation>
    <scope>NUCLEOTIDE SEQUENCE [LARGE SCALE GENOMIC DNA]</scope>
    <source>
        <strain evidence="2">WasteWater2</strain>
    </source>
</reference>
<dbReference type="RefSeq" id="XP_037168024.1">
    <property type="nucleotide sequence ID" value="XM_037305159.1"/>
</dbReference>
<gene>
    <name evidence="2" type="ORF">HO173_003231</name>
</gene>